<keyword evidence="2" id="KW-0378">Hydrolase</keyword>
<evidence type="ECO:0000313" key="2">
    <source>
        <dbReference type="EMBL" id="PCS04789.1"/>
    </source>
</evidence>
<evidence type="ECO:0000313" key="3">
    <source>
        <dbReference type="EMBL" id="SFZ73852.1"/>
    </source>
</evidence>
<name>A0A1K2HAG3_9LACT</name>
<dbReference type="InterPro" id="IPR059176">
    <property type="entry name" value="UDP-X_N"/>
</dbReference>
<dbReference type="RefSeq" id="WP_031366246.1">
    <property type="nucleotide sequence ID" value="NZ_FPKS01000004.1"/>
</dbReference>
<reference evidence="2 5" key="1">
    <citation type="submission" date="2014-12" db="EMBL/GenBank/DDBJ databases">
        <title>Draft genome sequences of 10 type strains of Lactococcus.</title>
        <authorList>
            <person name="Sun Z."/>
            <person name="Zhong Z."/>
            <person name="Liu W."/>
            <person name="Zhang W."/>
            <person name="Zhang H."/>
        </authorList>
    </citation>
    <scope>NUCLEOTIDE SEQUENCE [LARGE SCALE GENOMIC DNA]</scope>
    <source>
        <strain evidence="2 5">DSM 22330</strain>
    </source>
</reference>
<dbReference type="Pfam" id="PF00293">
    <property type="entry name" value="NUDIX"/>
    <property type="match status" value="1"/>
</dbReference>
<feature type="domain" description="Nudix hydrolase" evidence="1">
    <location>
        <begin position="62"/>
        <end position="189"/>
    </location>
</feature>
<reference evidence="3 4" key="2">
    <citation type="submission" date="2016-11" db="EMBL/GenBank/DDBJ databases">
        <authorList>
            <person name="Jaros S."/>
            <person name="Januszkiewicz K."/>
            <person name="Wedrychowicz H."/>
        </authorList>
    </citation>
    <scope>NUCLEOTIDE SEQUENCE [LARGE SCALE GENOMIC DNA]</scope>
    <source>
        <strain evidence="3 4">DSM 22330</strain>
    </source>
</reference>
<evidence type="ECO:0000313" key="4">
    <source>
        <dbReference type="Proteomes" id="UP000185655"/>
    </source>
</evidence>
<dbReference type="Proteomes" id="UP000218979">
    <property type="component" value="Unassembled WGS sequence"/>
</dbReference>
<dbReference type="AlphaFoldDB" id="A0A1K2HAG3"/>
<dbReference type="InterPro" id="IPR015797">
    <property type="entry name" value="NUDIX_hydrolase-like_dom_sf"/>
</dbReference>
<dbReference type="Gene3D" id="6.10.250.1120">
    <property type="match status" value="1"/>
</dbReference>
<keyword evidence="5" id="KW-1185">Reference proteome</keyword>
<protein>
    <submittedName>
        <fullName evidence="3">ADP-ribose pyrophosphatase YjhB, NUDIX family</fullName>
    </submittedName>
    <submittedName>
        <fullName evidence="2">NUDIX hydrolase</fullName>
    </submittedName>
</protein>
<dbReference type="InterPro" id="IPR000086">
    <property type="entry name" value="NUDIX_hydrolase_dom"/>
</dbReference>
<proteinExistence type="predicted"/>
<dbReference type="EMBL" id="JXJT01000001">
    <property type="protein sequence ID" value="PCS04789.1"/>
    <property type="molecule type" value="Genomic_DNA"/>
</dbReference>
<accession>A0A1K2HAG3</accession>
<dbReference type="OrthoDB" id="9804442at2"/>
<evidence type="ECO:0000259" key="1">
    <source>
        <dbReference type="PROSITE" id="PS51462"/>
    </source>
</evidence>
<dbReference type="EMBL" id="FPKS01000004">
    <property type="protein sequence ID" value="SFZ73852.1"/>
    <property type="molecule type" value="Genomic_DNA"/>
</dbReference>
<organism evidence="3 4">
    <name type="scientific">Pseudolactococcus chungangensis CAU 28 = DSM 22330</name>
    <dbReference type="NCBI Taxonomy" id="1122154"/>
    <lineage>
        <taxon>Bacteria</taxon>
        <taxon>Bacillati</taxon>
        <taxon>Bacillota</taxon>
        <taxon>Bacilli</taxon>
        <taxon>Lactobacillales</taxon>
        <taxon>Streptococcaceae</taxon>
        <taxon>Pseudolactococcus</taxon>
    </lineage>
</organism>
<dbReference type="Proteomes" id="UP000185655">
    <property type="component" value="Unassembled WGS sequence"/>
</dbReference>
<dbReference type="PROSITE" id="PS51462">
    <property type="entry name" value="NUDIX"/>
    <property type="match status" value="1"/>
</dbReference>
<dbReference type="Gene3D" id="3.90.79.10">
    <property type="entry name" value="Nucleoside Triphosphate Pyrophosphohydrolase"/>
    <property type="match status" value="1"/>
</dbReference>
<dbReference type="Pfam" id="PF12535">
    <property type="entry name" value="Nudix_N"/>
    <property type="match status" value="1"/>
</dbReference>
<gene>
    <name evidence="2" type="ORF">RR45_GL000108</name>
    <name evidence="3" type="ORF">SAMN02746068_00966</name>
</gene>
<evidence type="ECO:0000313" key="5">
    <source>
        <dbReference type="Proteomes" id="UP000218979"/>
    </source>
</evidence>
<dbReference type="PANTHER" id="PTHR43222">
    <property type="entry name" value="NUDIX HYDROLASE 23"/>
    <property type="match status" value="1"/>
</dbReference>
<dbReference type="PANTHER" id="PTHR43222:SF2">
    <property type="entry name" value="NUDIX HYDROLASE 23, CHLOROPLASTIC"/>
    <property type="match status" value="1"/>
</dbReference>
<dbReference type="GO" id="GO:0016787">
    <property type="term" value="F:hydrolase activity"/>
    <property type="evidence" value="ECO:0007669"/>
    <property type="project" value="UniProtKB-KW"/>
</dbReference>
<dbReference type="STRING" id="1122154.SAMN02746068_00966"/>
<dbReference type="SUPFAM" id="SSF55811">
    <property type="entry name" value="Nudix"/>
    <property type="match status" value="1"/>
</dbReference>
<sequence length="201" mass="22592">MSVDQLIKRLNAIADAGLIYGKNAFDLERYQDIKDVLRELTGDLSDLTPAELSDLFLPTSHYPTPMIDVRAFVKNDDGNVLLVRDQAKGDWALPGGYGEIGFSPCENVLKELVEEAGVTGEVVRLLAVFDTNKWQPQGRQYYKLVFECHALSEDFQVNSETSEIGYFNLKALTVPLSEKRNTRSQLNLLEELSQTGKQYVD</sequence>